<dbReference type="InterPro" id="IPR011008">
    <property type="entry name" value="Dimeric_a/b-barrel"/>
</dbReference>
<gene>
    <name evidence="2" type="primary">rhaM</name>
    <name evidence="2" type="ORF">DW740_07310</name>
</gene>
<dbReference type="Gene3D" id="3.30.70.100">
    <property type="match status" value="1"/>
</dbReference>
<dbReference type="GO" id="GO:0005737">
    <property type="term" value="C:cytoplasm"/>
    <property type="evidence" value="ECO:0007669"/>
    <property type="project" value="InterPro"/>
</dbReference>
<dbReference type="InterPro" id="IPR008000">
    <property type="entry name" value="Rham/fucose_mutarotase"/>
</dbReference>
<dbReference type="PANTHER" id="PTHR34389:SF2">
    <property type="entry name" value="L-RHAMNOSE MUTAROTASE"/>
    <property type="match status" value="1"/>
</dbReference>
<evidence type="ECO:0000313" key="3">
    <source>
        <dbReference type="Proteomes" id="UP000283745"/>
    </source>
</evidence>
<dbReference type="PANTHER" id="PTHR34389">
    <property type="entry name" value="L-RHAMNOSE MUTAROTASE"/>
    <property type="match status" value="1"/>
</dbReference>
<dbReference type="NCBIfam" id="TIGR02625">
    <property type="entry name" value="YiiL_rotase"/>
    <property type="match status" value="1"/>
</dbReference>
<dbReference type="RefSeq" id="WP_118039232.1">
    <property type="nucleotide sequence ID" value="NZ_CABJFK010000005.1"/>
</dbReference>
<name>A0A414ER84_9FIRM</name>
<dbReference type="SUPFAM" id="SSF54909">
    <property type="entry name" value="Dimeric alpha+beta barrel"/>
    <property type="match status" value="1"/>
</dbReference>
<dbReference type="GO" id="GO:0062192">
    <property type="term" value="F:L-rhamnose mutarotase activity"/>
    <property type="evidence" value="ECO:0007669"/>
    <property type="project" value="UniProtKB-UniRule"/>
</dbReference>
<reference evidence="2 3" key="1">
    <citation type="submission" date="2018-08" db="EMBL/GenBank/DDBJ databases">
        <title>A genome reference for cultivated species of the human gut microbiota.</title>
        <authorList>
            <person name="Zou Y."/>
            <person name="Xue W."/>
            <person name="Luo G."/>
        </authorList>
    </citation>
    <scope>NUCLEOTIDE SEQUENCE [LARGE SCALE GENOMIC DNA]</scope>
    <source>
        <strain evidence="2 3">AM28-23</strain>
    </source>
</reference>
<dbReference type="EMBL" id="QSKF01000005">
    <property type="protein sequence ID" value="RHE40284.1"/>
    <property type="molecule type" value="Genomic_DNA"/>
</dbReference>
<dbReference type="HAMAP" id="MF_01663">
    <property type="entry name" value="L_rham_rotase"/>
    <property type="match status" value="1"/>
</dbReference>
<sequence length="103" mass="12498">MIKAFTMKLYEGQEQEYERRHNLLWPEMKDMIHEYGGKNYSIFLDKETLTLFGYIEIEDEKKWSKSADTEINRKWWDFMADIMETNPDNSPVCMDLHPVFHLD</sequence>
<comment type="caution">
    <text evidence="2">The sequence shown here is derived from an EMBL/GenBank/DDBJ whole genome shotgun (WGS) entry which is preliminary data.</text>
</comment>
<dbReference type="AlphaFoldDB" id="A0A414ER84"/>
<dbReference type="InterPro" id="IPR013448">
    <property type="entry name" value="L-rhamnose_mutarotase"/>
</dbReference>
<dbReference type="Pfam" id="PF05336">
    <property type="entry name" value="rhaM"/>
    <property type="match status" value="1"/>
</dbReference>
<dbReference type="GO" id="GO:0019301">
    <property type="term" value="P:rhamnose catabolic process"/>
    <property type="evidence" value="ECO:0007669"/>
    <property type="project" value="UniProtKB-UniRule"/>
</dbReference>
<dbReference type="Proteomes" id="UP000283745">
    <property type="component" value="Unassembled WGS sequence"/>
</dbReference>
<keyword evidence="2" id="KW-0413">Isomerase</keyword>
<evidence type="ECO:0000256" key="1">
    <source>
        <dbReference type="NCBIfam" id="TIGR02625"/>
    </source>
</evidence>
<evidence type="ECO:0000313" key="2">
    <source>
        <dbReference type="EMBL" id="RHE40284.1"/>
    </source>
</evidence>
<proteinExistence type="inferred from homology"/>
<organism evidence="2 3">
    <name type="scientific">Blautia obeum</name>
    <dbReference type="NCBI Taxonomy" id="40520"/>
    <lineage>
        <taxon>Bacteria</taxon>
        <taxon>Bacillati</taxon>
        <taxon>Bacillota</taxon>
        <taxon>Clostridia</taxon>
        <taxon>Lachnospirales</taxon>
        <taxon>Lachnospiraceae</taxon>
        <taxon>Blautia</taxon>
    </lineage>
</organism>
<accession>A0A414ER84</accession>
<protein>
    <recommendedName>
        <fullName evidence="1">L-rhamnose mutarotase</fullName>
        <ecNumber evidence="1">5.1.3.32</ecNumber>
    </recommendedName>
</protein>
<dbReference type="EC" id="5.1.3.32" evidence="1"/>